<comment type="similarity">
    <text evidence="6">Belongs to the nlpA lipoprotein family.</text>
</comment>
<dbReference type="PANTHER" id="PTHR30429:SF1">
    <property type="entry name" value="D-METHIONINE-BINDING LIPOPROTEIN METQ-RELATED"/>
    <property type="match status" value="1"/>
</dbReference>
<proteinExistence type="inferred from homology"/>
<dbReference type="Gene3D" id="3.40.190.10">
    <property type="entry name" value="Periplasmic binding protein-like II"/>
    <property type="match status" value="2"/>
</dbReference>
<comment type="subcellular location">
    <subcellularLocation>
        <location evidence="1">Membrane</location>
        <topology evidence="1">Lipid-anchor</topology>
    </subcellularLocation>
</comment>
<comment type="caution">
    <text evidence="8">The sequence shown here is derived from an EMBL/GenBank/DDBJ whole genome shotgun (WGS) entry which is preliminary data.</text>
</comment>
<dbReference type="PANTHER" id="PTHR30429">
    <property type="entry name" value="D-METHIONINE-BINDING LIPOPROTEIN METQ"/>
    <property type="match status" value="1"/>
</dbReference>
<dbReference type="InterPro" id="IPR004872">
    <property type="entry name" value="Lipoprotein_NlpA"/>
</dbReference>
<dbReference type="SUPFAM" id="SSF53850">
    <property type="entry name" value="Periplasmic binding protein-like II"/>
    <property type="match status" value="1"/>
</dbReference>
<organism evidence="8 9">
    <name type="scientific">Mesosutterella faecium</name>
    <dbReference type="NCBI Taxonomy" id="2925194"/>
    <lineage>
        <taxon>Bacteria</taxon>
        <taxon>Pseudomonadati</taxon>
        <taxon>Pseudomonadota</taxon>
        <taxon>Betaproteobacteria</taxon>
        <taxon>Burkholderiales</taxon>
        <taxon>Sutterellaceae</taxon>
        <taxon>Mesosutterella</taxon>
    </lineage>
</organism>
<evidence type="ECO:0000256" key="2">
    <source>
        <dbReference type="ARBA" id="ARBA00022729"/>
    </source>
</evidence>
<dbReference type="Proteomes" id="UP001165481">
    <property type="component" value="Unassembled WGS sequence"/>
</dbReference>
<name>A0ABT7IR59_9BURK</name>
<keyword evidence="4" id="KW-0564">Palmitate</keyword>
<keyword evidence="3" id="KW-0472">Membrane</keyword>
<dbReference type="PROSITE" id="PS51257">
    <property type="entry name" value="PROKAR_LIPOPROTEIN"/>
    <property type="match status" value="1"/>
</dbReference>
<protein>
    <recommendedName>
        <fullName evidence="6">Lipoprotein</fullName>
    </recommendedName>
</protein>
<dbReference type="CDD" id="cd13526">
    <property type="entry name" value="PBP2_lipoprotein_MetQ_like"/>
    <property type="match status" value="1"/>
</dbReference>
<dbReference type="NCBIfam" id="TIGR00363">
    <property type="entry name" value="MetQ/NlpA family lipoprotein"/>
    <property type="match status" value="1"/>
</dbReference>
<evidence type="ECO:0000256" key="3">
    <source>
        <dbReference type="ARBA" id="ARBA00023136"/>
    </source>
</evidence>
<evidence type="ECO:0000256" key="7">
    <source>
        <dbReference type="SAM" id="SignalP"/>
    </source>
</evidence>
<sequence>MNKPLQYKGLFIFKLINSGAAAAAAASVLLAACGKKQGAASSAAAAADKKEIILGVTAGSSEQIAEQVAKVAEKNGLKITVKTFGDYVAVDTALAQGDIDLNAFQHQPYLDNFNAKNKTDLVPIAKTYLAPIAGYSKRYKNVKDVPDGATVTIPNDPTNGGRALVELSRLGWIKVKEGVPASKLTPKDVVANPKKIKIVELEAPQLPRSLDDSDVAVINAGYAISAGLNSKKDSIFAESTETSPYVNVIAARKGTENTPAYQKAVEAYRSPEVKKYIEETFKGALVPSW</sequence>
<evidence type="ECO:0000313" key="8">
    <source>
        <dbReference type="EMBL" id="MDL2059796.1"/>
    </source>
</evidence>
<evidence type="ECO:0000256" key="5">
    <source>
        <dbReference type="ARBA" id="ARBA00023288"/>
    </source>
</evidence>
<gene>
    <name evidence="8" type="ORF">MUN46_007625</name>
</gene>
<reference evidence="8" key="1">
    <citation type="submission" date="2023-03" db="EMBL/GenBank/DDBJ databases">
        <title>Mesosutterella sp. nov. isolated from porcine feces.</title>
        <authorList>
            <person name="Yu S."/>
        </authorList>
    </citation>
    <scope>NUCLEOTIDE SEQUENCE</scope>
    <source>
        <strain evidence="8">AGMB02718</strain>
    </source>
</reference>
<accession>A0ABT7IR59</accession>
<evidence type="ECO:0000256" key="4">
    <source>
        <dbReference type="ARBA" id="ARBA00023139"/>
    </source>
</evidence>
<feature type="chain" id="PRO_5045289880" description="Lipoprotein" evidence="7">
    <location>
        <begin position="24"/>
        <end position="289"/>
    </location>
</feature>
<keyword evidence="9" id="KW-1185">Reference proteome</keyword>
<dbReference type="PIRSF" id="PIRSF002854">
    <property type="entry name" value="MetQ"/>
    <property type="match status" value="1"/>
</dbReference>
<keyword evidence="2 7" id="KW-0732">Signal</keyword>
<dbReference type="RefSeq" id="WP_243377633.1">
    <property type="nucleotide sequence ID" value="NZ_JAKZJU020000001.1"/>
</dbReference>
<evidence type="ECO:0000256" key="6">
    <source>
        <dbReference type="PIRNR" id="PIRNR002854"/>
    </source>
</evidence>
<keyword evidence="5 6" id="KW-0449">Lipoprotein</keyword>
<evidence type="ECO:0000313" key="9">
    <source>
        <dbReference type="Proteomes" id="UP001165481"/>
    </source>
</evidence>
<dbReference type="EMBL" id="JAKZJU020000001">
    <property type="protein sequence ID" value="MDL2059796.1"/>
    <property type="molecule type" value="Genomic_DNA"/>
</dbReference>
<evidence type="ECO:0000256" key="1">
    <source>
        <dbReference type="ARBA" id="ARBA00004635"/>
    </source>
</evidence>
<feature type="signal peptide" evidence="7">
    <location>
        <begin position="1"/>
        <end position="23"/>
    </location>
</feature>
<dbReference type="Pfam" id="PF03180">
    <property type="entry name" value="Lipoprotein_9"/>
    <property type="match status" value="1"/>
</dbReference>